<reference evidence="4" key="1">
    <citation type="submission" date="2016-10" db="EMBL/GenBank/DDBJ databases">
        <authorList>
            <person name="Varghese N."/>
            <person name="Submissions S."/>
        </authorList>
    </citation>
    <scope>NUCLEOTIDE SEQUENCE [LARGE SCALE GENOMIC DNA]</scope>
    <source>
        <strain evidence="4">DSM 26879</strain>
    </source>
</reference>
<name>A0A1I6G7T9_9RHOB</name>
<keyword evidence="4" id="KW-1185">Reference proteome</keyword>
<dbReference type="InterPro" id="IPR001677">
    <property type="entry name" value="TbpB_B_D"/>
</dbReference>
<dbReference type="AlphaFoldDB" id="A0A1I6G7T9"/>
<keyword evidence="1" id="KW-0732">Signal</keyword>
<accession>A0A1I6G7T9</accession>
<dbReference type="EMBL" id="FOYP01000001">
    <property type="protein sequence ID" value="SFR38244.1"/>
    <property type="molecule type" value="Genomic_DNA"/>
</dbReference>
<proteinExistence type="predicted"/>
<dbReference type="InterPro" id="IPR011250">
    <property type="entry name" value="OMP/PagP_B-barrel"/>
</dbReference>
<dbReference type="RefSeq" id="WP_090197637.1">
    <property type="nucleotide sequence ID" value="NZ_FOYP01000001.1"/>
</dbReference>
<feature type="domain" description="Transferrin-binding protein B C-lobe/N-lobe beta-barrel" evidence="2">
    <location>
        <begin position="163"/>
        <end position="266"/>
    </location>
</feature>
<feature type="signal peptide" evidence="1">
    <location>
        <begin position="1"/>
        <end position="21"/>
    </location>
</feature>
<dbReference type="SUPFAM" id="SSF56925">
    <property type="entry name" value="OMPA-like"/>
    <property type="match status" value="1"/>
</dbReference>
<organism evidence="3 4">
    <name type="scientific">Yoonia tamlensis</name>
    <dbReference type="NCBI Taxonomy" id="390270"/>
    <lineage>
        <taxon>Bacteria</taxon>
        <taxon>Pseudomonadati</taxon>
        <taxon>Pseudomonadota</taxon>
        <taxon>Alphaproteobacteria</taxon>
        <taxon>Rhodobacterales</taxon>
        <taxon>Paracoccaceae</taxon>
        <taxon>Yoonia</taxon>
    </lineage>
</organism>
<dbReference type="STRING" id="390270.SAMN04488005_1207"/>
<protein>
    <recommendedName>
        <fullName evidence="2">Transferrin-binding protein B C-lobe/N-lobe beta-barrel domain-containing protein</fullName>
    </recommendedName>
</protein>
<dbReference type="Gene3D" id="2.40.160.90">
    <property type="match status" value="1"/>
</dbReference>
<sequence>MVTTATKSMAFMALLATTACGGGGGDNPVVSPTPNGLPYGATGQDLADAEGVQMSLAAAALSSTGVSVVQGGSVTLATDFLTGGPANQGALDATIEIFGEVVTITNGSGTLSNGHSVTLIYEPDRSGQYAGAVSLTTFNTSGGQSGEVGYVFGFETDPADMQVTGTATYSGGFVANGFAGLGAAEYEGTITIAVNFAGPVSGSLDGMLDGTTALDLNLSGGALSGNGITAGLTCAAGCTGGAGDLDASFYGPNAEELGGVLAIDSNVFEGAGTFIITVTGL</sequence>
<evidence type="ECO:0000313" key="4">
    <source>
        <dbReference type="Proteomes" id="UP000199478"/>
    </source>
</evidence>
<dbReference type="Proteomes" id="UP000199478">
    <property type="component" value="Unassembled WGS sequence"/>
</dbReference>
<evidence type="ECO:0000256" key="1">
    <source>
        <dbReference type="SAM" id="SignalP"/>
    </source>
</evidence>
<dbReference type="PROSITE" id="PS51257">
    <property type="entry name" value="PROKAR_LIPOPROTEIN"/>
    <property type="match status" value="1"/>
</dbReference>
<gene>
    <name evidence="3" type="ORF">SAMN04488005_1207</name>
</gene>
<evidence type="ECO:0000313" key="3">
    <source>
        <dbReference type="EMBL" id="SFR38244.1"/>
    </source>
</evidence>
<feature type="chain" id="PRO_5011619177" description="Transferrin-binding protein B C-lobe/N-lobe beta-barrel domain-containing protein" evidence="1">
    <location>
        <begin position="22"/>
        <end position="281"/>
    </location>
</feature>
<dbReference type="OrthoDB" id="7651366at2"/>
<dbReference type="Pfam" id="PF01298">
    <property type="entry name" value="TbpB_B_D"/>
    <property type="match status" value="1"/>
</dbReference>
<evidence type="ECO:0000259" key="2">
    <source>
        <dbReference type="Pfam" id="PF01298"/>
    </source>
</evidence>